<reference evidence="2" key="1">
    <citation type="journal article" date="2012" name="Nature">
        <title>The oyster genome reveals stress adaptation and complexity of shell formation.</title>
        <authorList>
            <person name="Zhang G."/>
            <person name="Fang X."/>
            <person name="Guo X."/>
            <person name="Li L."/>
            <person name="Luo R."/>
            <person name="Xu F."/>
            <person name="Yang P."/>
            <person name="Zhang L."/>
            <person name="Wang X."/>
            <person name="Qi H."/>
            <person name="Xiong Z."/>
            <person name="Que H."/>
            <person name="Xie Y."/>
            <person name="Holland P.W."/>
            <person name="Paps J."/>
            <person name="Zhu Y."/>
            <person name="Wu F."/>
            <person name="Chen Y."/>
            <person name="Wang J."/>
            <person name="Peng C."/>
            <person name="Meng J."/>
            <person name="Yang L."/>
            <person name="Liu J."/>
            <person name="Wen B."/>
            <person name="Zhang N."/>
            <person name="Huang Z."/>
            <person name="Zhu Q."/>
            <person name="Feng Y."/>
            <person name="Mount A."/>
            <person name="Hedgecock D."/>
            <person name="Xu Z."/>
            <person name="Liu Y."/>
            <person name="Domazet-Loso T."/>
            <person name="Du Y."/>
            <person name="Sun X."/>
            <person name="Zhang S."/>
            <person name="Liu B."/>
            <person name="Cheng P."/>
            <person name="Jiang X."/>
            <person name="Li J."/>
            <person name="Fan D."/>
            <person name="Wang W."/>
            <person name="Fu W."/>
            <person name="Wang T."/>
            <person name="Wang B."/>
            <person name="Zhang J."/>
            <person name="Peng Z."/>
            <person name="Li Y."/>
            <person name="Li N."/>
            <person name="Wang J."/>
            <person name="Chen M."/>
            <person name="He Y."/>
            <person name="Tan F."/>
            <person name="Song X."/>
            <person name="Zheng Q."/>
            <person name="Huang R."/>
            <person name="Yang H."/>
            <person name="Du X."/>
            <person name="Chen L."/>
            <person name="Yang M."/>
            <person name="Gaffney P.M."/>
            <person name="Wang S."/>
            <person name="Luo L."/>
            <person name="She Z."/>
            <person name="Ming Y."/>
            <person name="Huang W."/>
            <person name="Zhang S."/>
            <person name="Huang B."/>
            <person name="Zhang Y."/>
            <person name="Qu T."/>
            <person name="Ni P."/>
            <person name="Miao G."/>
            <person name="Wang J."/>
            <person name="Wang Q."/>
            <person name="Steinberg C.E."/>
            <person name="Wang H."/>
            <person name="Li N."/>
            <person name="Qian L."/>
            <person name="Zhang G."/>
            <person name="Li Y."/>
            <person name="Yang H."/>
            <person name="Liu X."/>
            <person name="Wang J."/>
            <person name="Yin Y."/>
            <person name="Wang J."/>
        </authorList>
    </citation>
    <scope>NUCLEOTIDE SEQUENCE [LARGE SCALE GENOMIC DNA]</scope>
    <source>
        <strain evidence="2">05x7-T-G4-1.051#20</strain>
    </source>
</reference>
<accession>K1RVW2</accession>
<evidence type="ECO:0000313" key="2">
    <source>
        <dbReference type="EMBL" id="EKC38971.1"/>
    </source>
</evidence>
<organism evidence="2">
    <name type="scientific">Magallana gigas</name>
    <name type="common">Pacific oyster</name>
    <name type="synonym">Crassostrea gigas</name>
    <dbReference type="NCBI Taxonomy" id="29159"/>
    <lineage>
        <taxon>Eukaryota</taxon>
        <taxon>Metazoa</taxon>
        <taxon>Spiralia</taxon>
        <taxon>Lophotrochozoa</taxon>
        <taxon>Mollusca</taxon>
        <taxon>Bivalvia</taxon>
        <taxon>Autobranchia</taxon>
        <taxon>Pteriomorphia</taxon>
        <taxon>Ostreida</taxon>
        <taxon>Ostreoidea</taxon>
        <taxon>Ostreidae</taxon>
        <taxon>Magallana</taxon>
    </lineage>
</organism>
<dbReference type="EMBL" id="JH816265">
    <property type="protein sequence ID" value="EKC38971.1"/>
    <property type="molecule type" value="Genomic_DNA"/>
</dbReference>
<feature type="compositionally biased region" description="Low complexity" evidence="1">
    <location>
        <begin position="86"/>
        <end position="97"/>
    </location>
</feature>
<proteinExistence type="predicted"/>
<feature type="compositionally biased region" description="Polar residues" evidence="1">
    <location>
        <begin position="42"/>
        <end position="55"/>
    </location>
</feature>
<feature type="compositionally biased region" description="Polar residues" evidence="1">
    <location>
        <begin position="68"/>
        <end position="77"/>
    </location>
</feature>
<feature type="compositionally biased region" description="Basic and acidic residues" evidence="1">
    <location>
        <begin position="11"/>
        <end position="21"/>
    </location>
</feature>
<evidence type="ECO:0000256" key="1">
    <source>
        <dbReference type="SAM" id="MobiDB-lite"/>
    </source>
</evidence>
<name>K1RVW2_MAGGI</name>
<protein>
    <submittedName>
        <fullName evidence="2">Uncharacterized protein</fullName>
    </submittedName>
</protein>
<sequence>MSKVSGCTMVEKPDRGDRDSSNKLVDSGSKQPSPPVPLAGSGATNIAPTQVQSPHRTGKVRPWERVPITQSVQSPQHQALPWETASVPPSVVPYNPSGWTSEPNSPPSKRPSYLPAYNKRDSSSVFESESDSELSSMEGPSSYFSFGKNLQRSQSNISERSYSYIQDQAVSTPMSMYGSVEQLYSGGYPYSSLASPLCNSTSSIPASMASMDIYYPPYSVSSGYPVSSAGYSPMCQNMYHPYWMCYSCRKPKM</sequence>
<gene>
    <name evidence="2" type="ORF">CGI_10026740</name>
</gene>
<feature type="compositionally biased region" description="Polar residues" evidence="1">
    <location>
        <begin position="22"/>
        <end position="31"/>
    </location>
</feature>
<dbReference type="HOGENOM" id="CLU_1099404_0_0_1"/>
<feature type="region of interest" description="Disordered" evidence="1">
    <location>
        <begin position="1"/>
        <end position="116"/>
    </location>
</feature>
<dbReference type="AlphaFoldDB" id="K1RVW2"/>
<dbReference type="InParanoid" id="K1RVW2"/>